<comment type="caution">
    <text evidence="1">The sequence shown here is derived from an EMBL/GenBank/DDBJ whole genome shotgun (WGS) entry which is preliminary data.</text>
</comment>
<sequence>MLSDLVSHLIAITVVDPMQAEMQEKLKQARAPVEIVQQSQACIASQGPKLLERASNDWGWAVGTTVTVLVGATSPVDLLDASASECSALIDVLKASEGDA</sequence>
<reference evidence="1 2" key="1">
    <citation type="submission" date="2020-11" db="EMBL/GenBank/DDBJ databases">
        <authorList>
            <person name="Lassalle F."/>
        </authorList>
    </citation>
    <scope>NUCLEOTIDE SEQUENCE [LARGE SCALE GENOMIC DNA]</scope>
    <source>
        <strain evidence="1 2">AB21</strain>
    </source>
</reference>
<gene>
    <name evidence="1" type="ORF">RHAB21_00541</name>
</gene>
<proteinExistence type="predicted"/>
<dbReference type="EMBL" id="CABFWE030000014">
    <property type="protein sequence ID" value="CAD7054414.1"/>
    <property type="molecule type" value="Genomic_DNA"/>
</dbReference>
<protein>
    <submittedName>
        <fullName evidence="1">Uncharacterized protein</fullName>
    </submittedName>
</protein>
<dbReference type="Proteomes" id="UP000601041">
    <property type="component" value="Unassembled WGS sequence"/>
</dbReference>
<organism evidence="1 2">
    <name type="scientific">Pseudorhizobium halotolerans</name>
    <dbReference type="NCBI Taxonomy" id="1233081"/>
    <lineage>
        <taxon>Bacteria</taxon>
        <taxon>Pseudomonadati</taxon>
        <taxon>Pseudomonadota</taxon>
        <taxon>Alphaproteobacteria</taxon>
        <taxon>Hyphomicrobiales</taxon>
        <taxon>Rhizobiaceae</taxon>
        <taxon>Rhizobium/Agrobacterium group</taxon>
        <taxon>Pseudorhizobium</taxon>
    </lineage>
</organism>
<keyword evidence="2" id="KW-1185">Reference proteome</keyword>
<dbReference type="RefSeq" id="WP_142589717.1">
    <property type="nucleotide sequence ID" value="NZ_CABFWE030000014.1"/>
</dbReference>
<accession>A0ABN7K0U2</accession>
<name>A0ABN7K0U2_9HYPH</name>
<evidence type="ECO:0000313" key="2">
    <source>
        <dbReference type="Proteomes" id="UP000601041"/>
    </source>
</evidence>
<evidence type="ECO:0000313" key="1">
    <source>
        <dbReference type="EMBL" id="CAD7054414.1"/>
    </source>
</evidence>